<dbReference type="Pfam" id="PF20703">
    <property type="entry name" value="nSTAND1"/>
    <property type="match status" value="1"/>
</dbReference>
<sequence>MTTPFDSRRLVSFLSSMAHTDKAVAYGIAAGRALKEVADEQDIPYLQAAAGISLLIMETVQRVRANKSQCMQLIAQIHDIICTLVELCADFGSGPSVPMLQNIARFTETLQKIHAYVRAQADLGVFKRIVKQAGNASRLDECKAGLQETIDAFGVQPFAPLTAFTDAAAQLYSGLSTFEEIAQMQLNASRRHEELMALVDARSDAASSRASDSSSNLRRSSSTLSLIPGSPKIFYGREQEVRNVVGALKASIPARVAVLGAGGMGKTTLALAVMHDFDVVSAFGAQRFFIPLYGACSATDMIGKIAAYFGVQDEGRPHKSVLRHLSAIATPILLVLDNMEDCWEPLIGRDKVEKFLALLTDVPNLHLMVTMRGAERPTNIKWTRPFLPVLTTLDLNAARRTFLDITDEDSDGKIVDKLLALTDHLPLAISLMANLVSSEGCETVLERWQSEKTSLLSEGIDKLSNLDKSIMLSVSSARMASNPNALMLLSILSILPSGISSSDLEHMNLPLPDVARCTSTLVRSSLSYRDNDHRFKVLAPIREYVRRTCPLPPSLWRPLRTDFHNLADLFKGPGFLSRALVHRLSVDLGNMRTVALYGLSSEDSDRADLIQTVACIVKIAGFTYLTTLGSLEGLDSLKGMVETLGDPRLCGQYLHIIAHFDHKMKLEPYSRLAIKYFEQVNDLTGQAKAYRALGLYYEGRREPAKAFEAISTSVALAAKAGDLSNQASSMVDLSQHYNMYGNTSTALRQANDAHVVAREAGDLWIEARAMRARATTCERLGDYSRGARLCAAARGLLAALALDSTNGFSVFRHILNTEAEINLQQTNYTRARALNMALTTPEEAQTGFSHQEISNGYALINIAYIDVATGNCASVDATLNLARALFQAHGRGFGLAACDITLGDLLRARGKYPAARALYLKSFASAPIPELQAMCLEKLSDVALATHDTASAQRNATLLLVLASRSGYQAKMLHALRRLGDVFLAQGDTPVGMLLFGVALHGFTLMGVHRARGECLLRIGDIQAAQGETAAARISWEAACPEFAESLQHEEVAECDRRLSRA</sequence>
<protein>
    <recommendedName>
        <fullName evidence="1">Novel STAND NTPase 1 domain-containing protein</fullName>
    </recommendedName>
</protein>
<comment type="caution">
    <text evidence="2">The sequence shown here is derived from an EMBL/GenBank/DDBJ whole genome shotgun (WGS) entry which is preliminary data.</text>
</comment>
<dbReference type="SUPFAM" id="SSF48452">
    <property type="entry name" value="TPR-like"/>
    <property type="match status" value="1"/>
</dbReference>
<dbReference type="Gene3D" id="1.20.930.20">
    <property type="entry name" value="Adaptor protein Cbl, N-terminal domain"/>
    <property type="match status" value="1"/>
</dbReference>
<dbReference type="PANTHER" id="PTHR47691:SF3">
    <property type="entry name" value="HTH-TYPE TRANSCRIPTIONAL REGULATOR RV0890C-RELATED"/>
    <property type="match status" value="1"/>
</dbReference>
<evidence type="ECO:0000313" key="2">
    <source>
        <dbReference type="EMBL" id="KAJ7689934.1"/>
    </source>
</evidence>
<dbReference type="InterPro" id="IPR059179">
    <property type="entry name" value="MLKL-like_MCAfunc"/>
</dbReference>
<dbReference type="PANTHER" id="PTHR47691">
    <property type="entry name" value="REGULATOR-RELATED"/>
    <property type="match status" value="1"/>
</dbReference>
<dbReference type="Gene3D" id="3.40.50.300">
    <property type="entry name" value="P-loop containing nucleotide triphosphate hydrolases"/>
    <property type="match status" value="1"/>
</dbReference>
<gene>
    <name evidence="2" type="ORF">B0H17DRAFT_1180043</name>
</gene>
<evidence type="ECO:0000259" key="1">
    <source>
        <dbReference type="Pfam" id="PF20703"/>
    </source>
</evidence>
<dbReference type="InterPro" id="IPR036537">
    <property type="entry name" value="Adaptor_Cbl_N_dom_sf"/>
</dbReference>
<dbReference type="EMBL" id="JARKIE010000068">
    <property type="protein sequence ID" value="KAJ7689934.1"/>
    <property type="molecule type" value="Genomic_DNA"/>
</dbReference>
<dbReference type="Gene3D" id="1.25.40.10">
    <property type="entry name" value="Tetratricopeptide repeat domain"/>
    <property type="match status" value="2"/>
</dbReference>
<dbReference type="Proteomes" id="UP001221757">
    <property type="component" value="Unassembled WGS sequence"/>
</dbReference>
<feature type="domain" description="Novel STAND NTPase 1" evidence="1">
    <location>
        <begin position="232"/>
        <end position="372"/>
    </location>
</feature>
<keyword evidence="3" id="KW-1185">Reference proteome</keyword>
<dbReference type="PRINTS" id="PR00364">
    <property type="entry name" value="DISEASERSIST"/>
</dbReference>
<dbReference type="InterPro" id="IPR011990">
    <property type="entry name" value="TPR-like_helical_dom_sf"/>
</dbReference>
<organism evidence="2 3">
    <name type="scientific">Mycena rosella</name>
    <name type="common">Pink bonnet</name>
    <name type="synonym">Agaricus rosellus</name>
    <dbReference type="NCBI Taxonomy" id="1033263"/>
    <lineage>
        <taxon>Eukaryota</taxon>
        <taxon>Fungi</taxon>
        <taxon>Dikarya</taxon>
        <taxon>Basidiomycota</taxon>
        <taxon>Agaricomycotina</taxon>
        <taxon>Agaricomycetes</taxon>
        <taxon>Agaricomycetidae</taxon>
        <taxon>Agaricales</taxon>
        <taxon>Marasmiineae</taxon>
        <taxon>Mycenaceae</taxon>
        <taxon>Mycena</taxon>
    </lineage>
</organism>
<dbReference type="InterPro" id="IPR049052">
    <property type="entry name" value="nSTAND1"/>
</dbReference>
<evidence type="ECO:0000313" key="3">
    <source>
        <dbReference type="Proteomes" id="UP001221757"/>
    </source>
</evidence>
<dbReference type="InterPro" id="IPR027417">
    <property type="entry name" value="P-loop_NTPase"/>
</dbReference>
<accession>A0AAD7GGM8</accession>
<proteinExistence type="predicted"/>
<reference evidence="2" key="1">
    <citation type="submission" date="2023-03" db="EMBL/GenBank/DDBJ databases">
        <title>Massive genome expansion in bonnet fungi (Mycena s.s.) driven by repeated elements and novel gene families across ecological guilds.</title>
        <authorList>
            <consortium name="Lawrence Berkeley National Laboratory"/>
            <person name="Harder C.B."/>
            <person name="Miyauchi S."/>
            <person name="Viragh M."/>
            <person name="Kuo A."/>
            <person name="Thoen E."/>
            <person name="Andreopoulos B."/>
            <person name="Lu D."/>
            <person name="Skrede I."/>
            <person name="Drula E."/>
            <person name="Henrissat B."/>
            <person name="Morin E."/>
            <person name="Kohler A."/>
            <person name="Barry K."/>
            <person name="LaButti K."/>
            <person name="Morin E."/>
            <person name="Salamov A."/>
            <person name="Lipzen A."/>
            <person name="Mereny Z."/>
            <person name="Hegedus B."/>
            <person name="Baldrian P."/>
            <person name="Stursova M."/>
            <person name="Weitz H."/>
            <person name="Taylor A."/>
            <person name="Grigoriev I.V."/>
            <person name="Nagy L.G."/>
            <person name="Martin F."/>
            <person name="Kauserud H."/>
        </authorList>
    </citation>
    <scope>NUCLEOTIDE SEQUENCE</scope>
    <source>
        <strain evidence="2">CBHHK067</strain>
    </source>
</reference>
<dbReference type="AlphaFoldDB" id="A0AAD7GGM8"/>
<dbReference type="CDD" id="cd21037">
    <property type="entry name" value="MLKL_NTD"/>
    <property type="match status" value="1"/>
</dbReference>
<dbReference type="GO" id="GO:0007166">
    <property type="term" value="P:cell surface receptor signaling pathway"/>
    <property type="evidence" value="ECO:0007669"/>
    <property type="project" value="InterPro"/>
</dbReference>
<name>A0AAD7GGM8_MYCRO</name>
<dbReference type="SUPFAM" id="SSF52540">
    <property type="entry name" value="P-loop containing nucleoside triphosphate hydrolases"/>
    <property type="match status" value="1"/>
</dbReference>